<dbReference type="EMBL" id="PJMY01000003">
    <property type="protein sequence ID" value="PKV91519.1"/>
    <property type="molecule type" value="Genomic_DNA"/>
</dbReference>
<gene>
    <name evidence="3" type="ORF">ATK30_2295</name>
</gene>
<dbReference type="Pfam" id="PF12706">
    <property type="entry name" value="Lactamase_B_2"/>
    <property type="match status" value="1"/>
</dbReference>
<dbReference type="PANTHER" id="PTHR43546">
    <property type="entry name" value="UPF0173 METAL-DEPENDENT HYDROLASE MJ1163-RELATED"/>
    <property type="match status" value="1"/>
</dbReference>
<dbReference type="Gene3D" id="3.60.15.10">
    <property type="entry name" value="Ribonuclease Z/Hydroxyacylglutathione hydrolase-like"/>
    <property type="match status" value="1"/>
</dbReference>
<organism evidence="3 4">
    <name type="scientific">Amycolatopsis echigonensis</name>
    <dbReference type="NCBI Taxonomy" id="2576905"/>
    <lineage>
        <taxon>Bacteria</taxon>
        <taxon>Bacillati</taxon>
        <taxon>Actinomycetota</taxon>
        <taxon>Actinomycetes</taxon>
        <taxon>Pseudonocardiales</taxon>
        <taxon>Pseudonocardiaceae</taxon>
        <taxon>Amycolatopsis</taxon>
    </lineage>
</organism>
<name>A0A2N3WCH0_9PSEU</name>
<evidence type="ECO:0000256" key="1">
    <source>
        <dbReference type="SAM" id="MobiDB-lite"/>
    </source>
</evidence>
<accession>A0A2N3WCH0</accession>
<feature type="domain" description="Metallo-beta-lactamase" evidence="2">
    <location>
        <begin position="64"/>
        <end position="247"/>
    </location>
</feature>
<dbReference type="AlphaFoldDB" id="A0A2N3WCH0"/>
<dbReference type="SUPFAM" id="SSF56281">
    <property type="entry name" value="Metallo-hydrolase/oxidoreductase"/>
    <property type="match status" value="1"/>
</dbReference>
<dbReference type="InterPro" id="IPR001279">
    <property type="entry name" value="Metallo-B-lactamas"/>
</dbReference>
<evidence type="ECO:0000259" key="2">
    <source>
        <dbReference type="Pfam" id="PF12706"/>
    </source>
</evidence>
<feature type="region of interest" description="Disordered" evidence="1">
    <location>
        <begin position="1"/>
        <end position="35"/>
    </location>
</feature>
<proteinExistence type="predicted"/>
<keyword evidence="4" id="KW-1185">Reference proteome</keyword>
<dbReference type="Proteomes" id="UP000233750">
    <property type="component" value="Unassembled WGS sequence"/>
</dbReference>
<reference evidence="3 4" key="1">
    <citation type="submission" date="2017-12" db="EMBL/GenBank/DDBJ databases">
        <title>Sequencing the genomes of 1000 Actinobacteria strains.</title>
        <authorList>
            <person name="Klenk H.-P."/>
        </authorList>
    </citation>
    <scope>NUCLEOTIDE SEQUENCE [LARGE SCALE GENOMIC DNA]</scope>
    <source>
        <strain evidence="3 4">DSM 45165</strain>
    </source>
</reference>
<evidence type="ECO:0000313" key="3">
    <source>
        <dbReference type="EMBL" id="PKV91519.1"/>
    </source>
</evidence>
<feature type="compositionally biased region" description="Basic and acidic residues" evidence="1">
    <location>
        <begin position="1"/>
        <end position="10"/>
    </location>
</feature>
<protein>
    <submittedName>
        <fullName evidence="3">L-ascorbate metabolism protein UlaG (Beta-lactamase superfamily)</fullName>
    </submittedName>
</protein>
<dbReference type="InterPro" id="IPR050114">
    <property type="entry name" value="UPF0173_UPF0282_UlaG_hydrolase"/>
</dbReference>
<sequence length="303" mass="32482">MSPPGDEQKTSRPRNQTIARKGAPRHSTEHPAPHPAILDTVTSPNLHFLGHATTRVELAGQVALTDPVLTRWIGPLTRVVPKPDVSAWTAVDIVLISHLHGDHLHLPSLKLLGKATRIVVPRGAGSWLAKQGFTAVEEISPGETVTSGPLTITATEAVHSGHRWGPRLTHGPQSPALGHLIEAGNQRIYSAGDTDLFPGMADLGPVDVALLPVWGWGPNLGPGHLTPERAAEAAALLQARTAVPVHWGTLALPGIHRTAKMRQLLVEPPRTFAHHVRCKGLETEVLHTRPGADVLLPTREERG</sequence>
<dbReference type="PANTHER" id="PTHR43546:SF3">
    <property type="entry name" value="UPF0173 METAL-DEPENDENT HYDROLASE MJ1163"/>
    <property type="match status" value="1"/>
</dbReference>
<comment type="caution">
    <text evidence="3">The sequence shown here is derived from an EMBL/GenBank/DDBJ whole genome shotgun (WGS) entry which is preliminary data.</text>
</comment>
<evidence type="ECO:0000313" key="4">
    <source>
        <dbReference type="Proteomes" id="UP000233750"/>
    </source>
</evidence>
<dbReference type="InterPro" id="IPR036866">
    <property type="entry name" value="RibonucZ/Hydroxyglut_hydro"/>
</dbReference>